<accession>A0A1Y2BXT1</accession>
<dbReference type="OrthoDB" id="5946233at2759"/>
<name>A0A1Y2BXT1_9FUNG</name>
<evidence type="ECO:0000313" key="3">
    <source>
        <dbReference type="Proteomes" id="UP000193642"/>
    </source>
</evidence>
<dbReference type="STRING" id="329046.A0A1Y2BXT1"/>
<dbReference type="PANTHER" id="PTHR46177">
    <property type="entry name" value="INTEGRASE CATALYTIC DOMAIN-CONTAINING PROTEIN"/>
    <property type="match status" value="1"/>
</dbReference>
<protein>
    <recommendedName>
        <fullName evidence="1">Integrase core domain-containing protein</fullName>
    </recommendedName>
</protein>
<dbReference type="AlphaFoldDB" id="A0A1Y2BXT1"/>
<keyword evidence="3" id="KW-1185">Reference proteome</keyword>
<dbReference type="InterPro" id="IPR058913">
    <property type="entry name" value="Integrase_dom_put"/>
</dbReference>
<feature type="domain" description="Integrase core" evidence="1">
    <location>
        <begin position="335"/>
        <end position="506"/>
    </location>
</feature>
<evidence type="ECO:0000259" key="1">
    <source>
        <dbReference type="Pfam" id="PF24764"/>
    </source>
</evidence>
<feature type="non-terminal residue" evidence="2">
    <location>
        <position position="1"/>
    </location>
</feature>
<organism evidence="2 3">
    <name type="scientific">Rhizoclosmatium globosum</name>
    <dbReference type="NCBI Taxonomy" id="329046"/>
    <lineage>
        <taxon>Eukaryota</taxon>
        <taxon>Fungi</taxon>
        <taxon>Fungi incertae sedis</taxon>
        <taxon>Chytridiomycota</taxon>
        <taxon>Chytridiomycota incertae sedis</taxon>
        <taxon>Chytridiomycetes</taxon>
        <taxon>Chytridiales</taxon>
        <taxon>Chytriomycetaceae</taxon>
        <taxon>Rhizoclosmatium</taxon>
    </lineage>
</organism>
<dbReference type="Proteomes" id="UP000193642">
    <property type="component" value="Unassembled WGS sequence"/>
</dbReference>
<evidence type="ECO:0000313" key="2">
    <source>
        <dbReference type="EMBL" id="ORY39580.1"/>
    </source>
</evidence>
<reference evidence="2 3" key="1">
    <citation type="submission" date="2016-07" db="EMBL/GenBank/DDBJ databases">
        <title>Pervasive Adenine N6-methylation of Active Genes in Fungi.</title>
        <authorList>
            <consortium name="DOE Joint Genome Institute"/>
            <person name="Mondo S.J."/>
            <person name="Dannebaum R.O."/>
            <person name="Kuo R.C."/>
            <person name="Labutti K."/>
            <person name="Haridas S."/>
            <person name="Kuo A."/>
            <person name="Salamov A."/>
            <person name="Ahrendt S.R."/>
            <person name="Lipzen A."/>
            <person name="Sullivan W."/>
            <person name="Andreopoulos W.B."/>
            <person name="Clum A."/>
            <person name="Lindquist E."/>
            <person name="Daum C."/>
            <person name="Ramamoorthy G.K."/>
            <person name="Gryganskyi A."/>
            <person name="Culley D."/>
            <person name="Magnuson J.K."/>
            <person name="James T.Y."/>
            <person name="O'Malley M.A."/>
            <person name="Stajich J.E."/>
            <person name="Spatafora J.W."/>
            <person name="Visel A."/>
            <person name="Grigoriev I.V."/>
        </authorList>
    </citation>
    <scope>NUCLEOTIDE SEQUENCE [LARGE SCALE GENOMIC DNA]</scope>
    <source>
        <strain evidence="2 3">JEL800</strain>
    </source>
</reference>
<comment type="caution">
    <text evidence="2">The sequence shown here is derived from an EMBL/GenBank/DDBJ whole genome shotgun (WGS) entry which is preliminary data.</text>
</comment>
<dbReference type="PANTHER" id="PTHR46177:SF1">
    <property type="entry name" value="INTEGRASE CATALYTIC DOMAIN-CONTAINING PROTEIN"/>
    <property type="match status" value="1"/>
</dbReference>
<proteinExistence type="predicted"/>
<dbReference type="Pfam" id="PF24764">
    <property type="entry name" value="rva_4"/>
    <property type="match status" value="1"/>
</dbReference>
<dbReference type="EMBL" id="MCGO01000039">
    <property type="protein sequence ID" value="ORY39580.1"/>
    <property type="molecule type" value="Genomic_DNA"/>
</dbReference>
<gene>
    <name evidence="2" type="ORF">BCR33DRAFT_853357</name>
</gene>
<sequence>MTQCTICNESDSRRLPDPEIMAQHPYCFGCIAKAELKLTCSACGATGSGLNFESINSEMHFCRACIEIHDPQHVHEEEQVFGVSELNETDCDGCGCAWPESLLYKLEGNDFEIEDNEADTDGNHTALFCQACVDRIIRDAKTSNPALNPPTVVPQTIQNGYLETKQIRRIFSEKECCRDADDILIWSEPGEEVVYHGCKDCIKYCITVELFWRNVQYGDIRKELVKAGITESNSDSSFRRYLKSINLKRRTTAEEKVFIEAKAKEWIKYYRETVGIRSGYRNIWFDLRFTHHIPITRDRVLALLNEMEPSNVLARTQNRLKRRNYTGKGPFEKLAFDQHDKFRIYRLFVSGGIECWSRYMAWFKVWKSNRQGPLVAYWYLESCQPFNAIHDTTISDQGGENNYLARLQTTMRTELEPTATPEQVNKFHCVVLDSRLNQKIECWWSHMLYEWGNDILDLLALARERQLYDPTDPLEGAIFQFLAIPYYQQFFDEKRRTYNARSKRAQWKRNLPSGYLSSPSNLMSNSSDFGGINHRICCPIGYLAKKMAEIQTENSELFSLFPENVLSCLRHARALFPGTIQQTNDIWPILRGMVRYMRETGSSTVVVACVEGEVDMHSDQDTELSSRLERDLQF</sequence>